<reference evidence="2" key="1">
    <citation type="journal article" date="2021" name="Cell">
        <title>Tracing the genetic footprints of vertebrate landing in non-teleost ray-finned fishes.</title>
        <authorList>
            <person name="Bi X."/>
            <person name="Wang K."/>
            <person name="Yang L."/>
            <person name="Pan H."/>
            <person name="Jiang H."/>
            <person name="Wei Q."/>
            <person name="Fang M."/>
            <person name="Yu H."/>
            <person name="Zhu C."/>
            <person name="Cai Y."/>
            <person name="He Y."/>
            <person name="Gan X."/>
            <person name="Zeng H."/>
            <person name="Yu D."/>
            <person name="Zhu Y."/>
            <person name="Jiang H."/>
            <person name="Qiu Q."/>
            <person name="Yang H."/>
            <person name="Zhang Y.E."/>
            <person name="Wang W."/>
            <person name="Zhu M."/>
            <person name="He S."/>
            <person name="Zhang G."/>
        </authorList>
    </citation>
    <scope>NUCLEOTIDE SEQUENCE</scope>
    <source>
        <strain evidence="2">Pddl_001</strain>
    </source>
</reference>
<gene>
    <name evidence="2" type="primary">Sertad4_1</name>
    <name evidence="2" type="ORF">GTO93_0007515</name>
</gene>
<accession>A0ABS2Y8M2</accession>
<feature type="non-terminal residue" evidence="2">
    <location>
        <position position="311"/>
    </location>
</feature>
<protein>
    <submittedName>
        <fullName evidence="2">SRTD4 protein</fullName>
    </submittedName>
</protein>
<sequence length="311" mass="34231">MTRVLSMNTLGDHTAPAGDSEIPEFQCHWESQRCSRGCTSGPVPLERAAGQLAGESLCRRGPDPVATSRIAYFKRKYVEDEDSHPVLYNCCQRVASSLQVTPAFEERAHVLQVSLDKLRFIEDPEAFLRRSVLVNNLLRRLRAEILLQSNWCFSPPPPASSPSASQCPWENPAAQACFTSVPPVKGHYRKRFRVSRGEEECFERCCCFYRGRYLRLPFSVCDEAPSSSSSPLSSSSSSPLIPQLLQMEGEAKLHAFYPCLNLPGPGKLTGEHEAPKQDRTCASVGVPGVAKILDVQQEGAGRCFGTAGHSS</sequence>
<dbReference type="PROSITE" id="PS51053">
    <property type="entry name" value="SERTA"/>
    <property type="match status" value="1"/>
</dbReference>
<dbReference type="InterPro" id="IPR009263">
    <property type="entry name" value="SERTA_dom"/>
</dbReference>
<dbReference type="PANTHER" id="PTHR14272">
    <property type="entry name" value="SERTA DOMAIN-CONTAINING PROTEIN 4"/>
    <property type="match status" value="1"/>
</dbReference>
<dbReference type="PANTHER" id="PTHR14272:SF4">
    <property type="entry name" value="SERTA DOMAIN-CONTAINING PROTEIN 4"/>
    <property type="match status" value="1"/>
</dbReference>
<dbReference type="EMBL" id="JAAWVQ010116228">
    <property type="protein sequence ID" value="MBN3282283.1"/>
    <property type="molecule type" value="Genomic_DNA"/>
</dbReference>
<evidence type="ECO:0000313" key="2">
    <source>
        <dbReference type="EMBL" id="MBN3282283.1"/>
    </source>
</evidence>
<name>A0ABS2Y8M2_POLSP</name>
<comment type="caution">
    <text evidence="2">The sequence shown here is derived from an EMBL/GenBank/DDBJ whole genome shotgun (WGS) entry which is preliminary data.</text>
</comment>
<keyword evidence="3" id="KW-1185">Reference proteome</keyword>
<dbReference type="Pfam" id="PF06031">
    <property type="entry name" value="SERTA"/>
    <property type="match status" value="1"/>
</dbReference>
<evidence type="ECO:0000259" key="1">
    <source>
        <dbReference type="PROSITE" id="PS51053"/>
    </source>
</evidence>
<feature type="non-terminal residue" evidence="2">
    <location>
        <position position="1"/>
    </location>
</feature>
<organism evidence="2 3">
    <name type="scientific">Polyodon spathula</name>
    <name type="common">North American paddlefish</name>
    <name type="synonym">Squalus spathula</name>
    <dbReference type="NCBI Taxonomy" id="7913"/>
    <lineage>
        <taxon>Eukaryota</taxon>
        <taxon>Metazoa</taxon>
        <taxon>Chordata</taxon>
        <taxon>Craniata</taxon>
        <taxon>Vertebrata</taxon>
        <taxon>Euteleostomi</taxon>
        <taxon>Actinopterygii</taxon>
        <taxon>Chondrostei</taxon>
        <taxon>Acipenseriformes</taxon>
        <taxon>Polyodontidae</taxon>
        <taxon>Polyodon</taxon>
    </lineage>
</organism>
<evidence type="ECO:0000313" key="3">
    <source>
        <dbReference type="Proteomes" id="UP001166093"/>
    </source>
</evidence>
<feature type="domain" description="SERTA" evidence="1">
    <location>
        <begin position="103"/>
        <end position="149"/>
    </location>
</feature>
<dbReference type="Proteomes" id="UP001166093">
    <property type="component" value="Unassembled WGS sequence"/>
</dbReference>
<proteinExistence type="predicted"/>
<dbReference type="InterPro" id="IPR029708">
    <property type="entry name" value="SERTAD4"/>
</dbReference>